<dbReference type="eggNOG" id="COG0236">
    <property type="taxonomic scope" value="Bacteria"/>
</dbReference>
<dbReference type="STRING" id="690850.Desaf_1258"/>
<name>F3YYF3_DESAF</name>
<dbReference type="SUPFAM" id="SSF47336">
    <property type="entry name" value="ACP-like"/>
    <property type="match status" value="1"/>
</dbReference>
<dbReference type="Proteomes" id="UP000007844">
    <property type="component" value="Chromosome"/>
</dbReference>
<feature type="domain" description="Carrier" evidence="1">
    <location>
        <begin position="5"/>
        <end position="87"/>
    </location>
</feature>
<evidence type="ECO:0000313" key="3">
    <source>
        <dbReference type="Proteomes" id="UP000007844"/>
    </source>
</evidence>
<organism evidence="2 3">
    <name type="scientific">Desulfocurvibacter africanus subsp. africanus str. Walvis Bay</name>
    <dbReference type="NCBI Taxonomy" id="690850"/>
    <lineage>
        <taxon>Bacteria</taxon>
        <taxon>Pseudomonadati</taxon>
        <taxon>Thermodesulfobacteriota</taxon>
        <taxon>Desulfovibrionia</taxon>
        <taxon>Desulfovibrionales</taxon>
        <taxon>Desulfovibrionaceae</taxon>
        <taxon>Desulfocurvibacter</taxon>
    </lineage>
</organism>
<evidence type="ECO:0000259" key="1">
    <source>
        <dbReference type="PROSITE" id="PS50075"/>
    </source>
</evidence>
<dbReference type="EMBL" id="CP003221">
    <property type="protein sequence ID" value="EGJ49597.1"/>
    <property type="molecule type" value="Genomic_DNA"/>
</dbReference>
<dbReference type="InterPro" id="IPR009081">
    <property type="entry name" value="PP-bd_ACP"/>
</dbReference>
<dbReference type="HOGENOM" id="CLU_108696_14_2_7"/>
<dbReference type="InterPro" id="IPR036736">
    <property type="entry name" value="ACP-like_sf"/>
</dbReference>
<evidence type="ECO:0000313" key="2">
    <source>
        <dbReference type="EMBL" id="EGJ49597.1"/>
    </source>
</evidence>
<keyword evidence="3" id="KW-1185">Reference proteome</keyword>
<protein>
    <submittedName>
        <fullName evidence="2">Phosphopantetheine-binding protein</fullName>
    </submittedName>
</protein>
<dbReference type="AlphaFoldDB" id="F3YYF3"/>
<dbReference type="Pfam" id="PF00550">
    <property type="entry name" value="PP-binding"/>
    <property type="match status" value="1"/>
</dbReference>
<reference evidence="2 3" key="1">
    <citation type="journal article" date="2011" name="J. Bacteriol.">
        <title>Genome sequence of the mercury-methylating and pleomorphic Desulfovibrio africanus Strain Walvis Bay.</title>
        <authorList>
            <person name="Brown S.D."/>
            <person name="Wall J.D."/>
            <person name="Kucken A.M."/>
            <person name="Gilmour C.C."/>
            <person name="Podar M."/>
            <person name="Brandt C.C."/>
            <person name="Teshima H."/>
            <person name="Detter J.C."/>
            <person name="Han C.S."/>
            <person name="Land M.L."/>
            <person name="Lucas S."/>
            <person name="Han J."/>
            <person name="Pennacchio L."/>
            <person name="Nolan M."/>
            <person name="Pitluck S."/>
            <person name="Woyke T."/>
            <person name="Goodwin L."/>
            <person name="Palumbo A.V."/>
            <person name="Elias D.A."/>
        </authorList>
    </citation>
    <scope>NUCLEOTIDE SEQUENCE [LARGE SCALE GENOMIC DNA]</scope>
    <source>
        <strain evidence="2 3">Walvis Bay</strain>
    </source>
</reference>
<gene>
    <name evidence="2" type="ORF">Desaf_1258</name>
</gene>
<proteinExistence type="predicted"/>
<sequence>MNAAHALEHELQSIIVKACNVQDAPEEVLPEAPLIGPDSPLGLDSLDAVEIVVAVQAHYGVRIDDQNVARRVLASLRVLADFIRSRQ</sequence>
<accession>F3YYF3</accession>
<dbReference type="PROSITE" id="PS50075">
    <property type="entry name" value="CARRIER"/>
    <property type="match status" value="1"/>
</dbReference>
<dbReference type="Gene3D" id="1.10.1200.10">
    <property type="entry name" value="ACP-like"/>
    <property type="match status" value="1"/>
</dbReference>
<dbReference type="RefSeq" id="WP_014259396.1">
    <property type="nucleotide sequence ID" value="NC_016629.1"/>
</dbReference>
<dbReference type="KEGG" id="daf:Desaf_1258"/>